<evidence type="ECO:0000313" key="3">
    <source>
        <dbReference type="Proteomes" id="UP000053157"/>
    </source>
</evidence>
<proteinExistence type="predicted"/>
<dbReference type="EMBL" id="LOPV01000478">
    <property type="protein sequence ID" value="KTG18021.1"/>
    <property type="molecule type" value="Genomic_DNA"/>
</dbReference>
<name>A0A0W1RWR6_9EURY</name>
<feature type="transmembrane region" description="Helical" evidence="1">
    <location>
        <begin position="50"/>
        <end position="68"/>
    </location>
</feature>
<dbReference type="AlphaFoldDB" id="A0A0W1RWR6"/>
<keyword evidence="1" id="KW-0472">Membrane</keyword>
<sequence length="94" mass="10449">MIGEVSADVLNTGRKSCNKILNNDSEHTFTMANLYRRIDEWLRSLPRVKYAVIMGIVAFVTYLGVGALLGESVLIQAVAMGLTLGAFYYFTNVR</sequence>
<evidence type="ECO:0000256" key="1">
    <source>
        <dbReference type="SAM" id="Phobius"/>
    </source>
</evidence>
<feature type="transmembrane region" description="Helical" evidence="1">
    <location>
        <begin position="74"/>
        <end position="91"/>
    </location>
</feature>
<keyword evidence="3" id="KW-1185">Reference proteome</keyword>
<organism evidence="2 3">
    <name type="scientific">Haloferax profundi</name>
    <dbReference type="NCBI Taxonomy" id="1544718"/>
    <lineage>
        <taxon>Archaea</taxon>
        <taxon>Methanobacteriati</taxon>
        <taxon>Methanobacteriota</taxon>
        <taxon>Stenosarchaea group</taxon>
        <taxon>Halobacteria</taxon>
        <taxon>Halobacteriales</taxon>
        <taxon>Haloferacaceae</taxon>
        <taxon>Haloferax</taxon>
    </lineage>
</organism>
<keyword evidence="1" id="KW-1133">Transmembrane helix</keyword>
<evidence type="ECO:0000313" key="2">
    <source>
        <dbReference type="EMBL" id="KTG18021.1"/>
    </source>
</evidence>
<reference evidence="2 3" key="1">
    <citation type="submission" date="2015-12" db="EMBL/GenBank/DDBJ databases">
        <title>Haloferax profundi sp. nov. isolated from the Discovery deep brine-seawater interface in the Red Sea.</title>
        <authorList>
            <person name="Zhang G."/>
            <person name="Stingl U."/>
            <person name="Rashid M."/>
        </authorList>
    </citation>
    <scope>NUCLEOTIDE SEQUENCE [LARGE SCALE GENOMIC DNA]</scope>
    <source>
        <strain evidence="2 3">SB29</strain>
    </source>
</reference>
<dbReference type="Proteomes" id="UP000053157">
    <property type="component" value="Unassembled WGS sequence"/>
</dbReference>
<accession>A0A0W1RWR6</accession>
<keyword evidence="1" id="KW-0812">Transmembrane</keyword>
<gene>
    <name evidence="2" type="ORF">AUR66_18400</name>
</gene>
<protein>
    <submittedName>
        <fullName evidence="2">Uncharacterized protein</fullName>
    </submittedName>
</protein>
<comment type="caution">
    <text evidence="2">The sequence shown here is derived from an EMBL/GenBank/DDBJ whole genome shotgun (WGS) entry which is preliminary data.</text>
</comment>